<organism evidence="1 2">
    <name type="scientific">Trichonephila clavipes</name>
    <name type="common">Golden silk orbweaver</name>
    <name type="synonym">Nephila clavipes</name>
    <dbReference type="NCBI Taxonomy" id="2585209"/>
    <lineage>
        <taxon>Eukaryota</taxon>
        <taxon>Metazoa</taxon>
        <taxon>Ecdysozoa</taxon>
        <taxon>Arthropoda</taxon>
        <taxon>Chelicerata</taxon>
        <taxon>Arachnida</taxon>
        <taxon>Araneae</taxon>
        <taxon>Araneomorphae</taxon>
        <taxon>Entelegynae</taxon>
        <taxon>Araneoidea</taxon>
        <taxon>Nephilidae</taxon>
        <taxon>Trichonephila</taxon>
    </lineage>
</organism>
<dbReference type="AlphaFoldDB" id="A0A8X6SAD3"/>
<sequence length="160" mass="18159">MHQCATKIRALQTELEAKPPRRMRRKHMFGDGSKDVQVSHEEDLMRTMFSAIDRETAENIEICQQLQNLDQKHAFLRSEVILSMDKDQAPQDEFQLEHVRLQAFVAAADPGCKKELISSGSLGLLKYIIEFTVEDGLPNTVIMLRIFLTTALSSAREASL</sequence>
<evidence type="ECO:0000313" key="1">
    <source>
        <dbReference type="EMBL" id="GFY03393.1"/>
    </source>
</evidence>
<accession>A0A8X6SAD3</accession>
<evidence type="ECO:0000313" key="2">
    <source>
        <dbReference type="Proteomes" id="UP000887159"/>
    </source>
</evidence>
<protein>
    <submittedName>
        <fullName evidence="1">Uncharacterized protein</fullName>
    </submittedName>
</protein>
<gene>
    <name evidence="1" type="ORF">TNCV_1173511</name>
</gene>
<name>A0A8X6SAD3_TRICX</name>
<proteinExistence type="predicted"/>
<dbReference type="Proteomes" id="UP000887159">
    <property type="component" value="Unassembled WGS sequence"/>
</dbReference>
<comment type="caution">
    <text evidence="1">The sequence shown here is derived from an EMBL/GenBank/DDBJ whole genome shotgun (WGS) entry which is preliminary data.</text>
</comment>
<dbReference type="EMBL" id="BMAU01021236">
    <property type="protein sequence ID" value="GFY03393.1"/>
    <property type="molecule type" value="Genomic_DNA"/>
</dbReference>
<reference evidence="1" key="1">
    <citation type="submission" date="2020-08" db="EMBL/GenBank/DDBJ databases">
        <title>Multicomponent nature underlies the extraordinary mechanical properties of spider dragline silk.</title>
        <authorList>
            <person name="Kono N."/>
            <person name="Nakamura H."/>
            <person name="Mori M."/>
            <person name="Yoshida Y."/>
            <person name="Ohtoshi R."/>
            <person name="Malay A.D."/>
            <person name="Moran D.A.P."/>
            <person name="Tomita M."/>
            <person name="Numata K."/>
            <person name="Arakawa K."/>
        </authorList>
    </citation>
    <scope>NUCLEOTIDE SEQUENCE</scope>
</reference>
<keyword evidence="2" id="KW-1185">Reference proteome</keyword>